<dbReference type="PANTHER" id="PTHR13556">
    <property type="entry name" value="TRANSCRIPTIONAL ADAPTER 3-RELATED"/>
    <property type="match status" value="1"/>
</dbReference>
<evidence type="ECO:0000313" key="8">
    <source>
        <dbReference type="Proteomes" id="UP000678499"/>
    </source>
</evidence>
<accession>A0A7R9BMX5</accession>
<name>A0A7R9BMX5_9CRUS</name>
<keyword evidence="3" id="KW-0805">Transcription regulation</keyword>
<protein>
    <recommendedName>
        <fullName evidence="9">Transcriptional adapter 3</fullName>
    </recommendedName>
</protein>
<gene>
    <name evidence="7" type="ORF">NMOB1V02_LOCUS6006</name>
</gene>
<sequence>MISDLLCLHCRVSMKKKKDVVKHQAKDASVSVSNNVPVASPSAMEIDDPASPEGNLQWFPDLPRVDAETHLKTLNGLLSRDEKNPVVMEELDALQADLESALCQVVMRQAIVECELKALKDGAPACNTPKFKKYSDQSTSTMKRHPMYDEMKPPKKIKEENINSDFSGAFNNAQASLPVDYMNDADPFEHHVQHEESPLSPHMIGKFAIPNKFWKSVEPYCAPITQEHVTYLENLIKGTEESERLLKIPPKLGKRCQGDRFTDTTDKYLNSIGIPKKRIQDVRKLASPMGPQTQRLLGALTPGASTKRNECSSSSGVADRKHFMASLDVTGAEDVERRLQAELEENGILEPDDENNNADDELLTDWKMTARKLEMVTKTNKEILTYLLKQAEVHLKKHEIFERLDVIDNNAMEALQKIQQSKLKKCVGLSKKEREAGWKLLMERQELVAKLKQLNEELDASYSMPFPKVPGVSSAISLEENGPSDAGNHPEARGSDAVEGSS</sequence>
<evidence type="ECO:0000256" key="3">
    <source>
        <dbReference type="ARBA" id="ARBA00023015"/>
    </source>
</evidence>
<dbReference type="Pfam" id="PF10198">
    <property type="entry name" value="Ada3"/>
    <property type="match status" value="1"/>
</dbReference>
<dbReference type="AlphaFoldDB" id="A0A7R9BMX5"/>
<dbReference type="EMBL" id="OA883221">
    <property type="protein sequence ID" value="CAD7278298.1"/>
    <property type="molecule type" value="Genomic_DNA"/>
</dbReference>
<evidence type="ECO:0000256" key="1">
    <source>
        <dbReference type="ARBA" id="ARBA00004123"/>
    </source>
</evidence>
<keyword evidence="8" id="KW-1185">Reference proteome</keyword>
<dbReference type="GO" id="GO:0003713">
    <property type="term" value="F:transcription coactivator activity"/>
    <property type="evidence" value="ECO:0007669"/>
    <property type="project" value="TreeGrafter"/>
</dbReference>
<evidence type="ECO:0000256" key="6">
    <source>
        <dbReference type="SAM" id="MobiDB-lite"/>
    </source>
</evidence>
<reference evidence="7" key="1">
    <citation type="submission" date="2020-11" db="EMBL/GenBank/DDBJ databases">
        <authorList>
            <person name="Tran Van P."/>
        </authorList>
    </citation>
    <scope>NUCLEOTIDE SEQUENCE</scope>
</reference>
<dbReference type="EMBL" id="CAJPEX010001184">
    <property type="protein sequence ID" value="CAG0918450.1"/>
    <property type="molecule type" value="Genomic_DNA"/>
</dbReference>
<feature type="region of interest" description="Disordered" evidence="6">
    <location>
        <begin position="473"/>
        <end position="502"/>
    </location>
</feature>
<keyword evidence="4" id="KW-0804">Transcription</keyword>
<organism evidence="7">
    <name type="scientific">Notodromas monacha</name>
    <dbReference type="NCBI Taxonomy" id="399045"/>
    <lineage>
        <taxon>Eukaryota</taxon>
        <taxon>Metazoa</taxon>
        <taxon>Ecdysozoa</taxon>
        <taxon>Arthropoda</taxon>
        <taxon>Crustacea</taxon>
        <taxon>Oligostraca</taxon>
        <taxon>Ostracoda</taxon>
        <taxon>Podocopa</taxon>
        <taxon>Podocopida</taxon>
        <taxon>Cypridocopina</taxon>
        <taxon>Cypridoidea</taxon>
        <taxon>Cyprididae</taxon>
        <taxon>Notodromas</taxon>
    </lineage>
</organism>
<dbReference type="GO" id="GO:0000124">
    <property type="term" value="C:SAGA complex"/>
    <property type="evidence" value="ECO:0007669"/>
    <property type="project" value="TreeGrafter"/>
</dbReference>
<evidence type="ECO:0000256" key="2">
    <source>
        <dbReference type="ARBA" id="ARBA00005330"/>
    </source>
</evidence>
<dbReference type="OrthoDB" id="1232at2759"/>
<evidence type="ECO:0008006" key="9">
    <source>
        <dbReference type="Google" id="ProtNLM"/>
    </source>
</evidence>
<proteinExistence type="inferred from homology"/>
<comment type="subcellular location">
    <subcellularLocation>
        <location evidence="1">Nucleus</location>
    </subcellularLocation>
</comment>
<dbReference type="GO" id="GO:0006357">
    <property type="term" value="P:regulation of transcription by RNA polymerase II"/>
    <property type="evidence" value="ECO:0007669"/>
    <property type="project" value="TreeGrafter"/>
</dbReference>
<evidence type="ECO:0000256" key="5">
    <source>
        <dbReference type="ARBA" id="ARBA00023242"/>
    </source>
</evidence>
<evidence type="ECO:0000256" key="4">
    <source>
        <dbReference type="ARBA" id="ARBA00023163"/>
    </source>
</evidence>
<dbReference type="Proteomes" id="UP000678499">
    <property type="component" value="Unassembled WGS sequence"/>
</dbReference>
<dbReference type="PANTHER" id="PTHR13556:SF2">
    <property type="entry name" value="TRANSCRIPTIONAL ADAPTER 3"/>
    <property type="match status" value="1"/>
</dbReference>
<comment type="similarity">
    <text evidence="2">Belongs to the NGG1 family.</text>
</comment>
<dbReference type="InterPro" id="IPR019340">
    <property type="entry name" value="Histone_AcTrfase_su3"/>
</dbReference>
<evidence type="ECO:0000313" key="7">
    <source>
        <dbReference type="EMBL" id="CAD7278298.1"/>
    </source>
</evidence>
<keyword evidence="5" id="KW-0539">Nucleus</keyword>
<dbReference type="GO" id="GO:0005634">
    <property type="term" value="C:nucleus"/>
    <property type="evidence" value="ECO:0007669"/>
    <property type="project" value="UniProtKB-SubCell"/>
</dbReference>